<comment type="caution">
    <text evidence="2">The sequence shown here is derived from an EMBL/GenBank/DDBJ whole genome shotgun (WGS) entry which is preliminary data.</text>
</comment>
<name>A0A699SWN0_TANCI</name>
<gene>
    <name evidence="2" type="ORF">Tci_873388</name>
</gene>
<feature type="non-terminal residue" evidence="2">
    <location>
        <position position="98"/>
    </location>
</feature>
<organism evidence="2">
    <name type="scientific">Tanacetum cinerariifolium</name>
    <name type="common">Dalmatian daisy</name>
    <name type="synonym">Chrysanthemum cinerariifolium</name>
    <dbReference type="NCBI Taxonomy" id="118510"/>
    <lineage>
        <taxon>Eukaryota</taxon>
        <taxon>Viridiplantae</taxon>
        <taxon>Streptophyta</taxon>
        <taxon>Embryophyta</taxon>
        <taxon>Tracheophyta</taxon>
        <taxon>Spermatophyta</taxon>
        <taxon>Magnoliopsida</taxon>
        <taxon>eudicotyledons</taxon>
        <taxon>Gunneridae</taxon>
        <taxon>Pentapetalae</taxon>
        <taxon>asterids</taxon>
        <taxon>campanulids</taxon>
        <taxon>Asterales</taxon>
        <taxon>Asteraceae</taxon>
        <taxon>Asteroideae</taxon>
        <taxon>Anthemideae</taxon>
        <taxon>Anthemidinae</taxon>
        <taxon>Tanacetum</taxon>
    </lineage>
</organism>
<dbReference type="EMBL" id="BKCJ011191220">
    <property type="protein sequence ID" value="GFD01419.1"/>
    <property type="molecule type" value="Genomic_DNA"/>
</dbReference>
<reference evidence="2" key="1">
    <citation type="journal article" date="2019" name="Sci. Rep.">
        <title>Draft genome of Tanacetum cinerariifolium, the natural source of mosquito coil.</title>
        <authorList>
            <person name="Yamashiro T."/>
            <person name="Shiraishi A."/>
            <person name="Satake H."/>
            <person name="Nakayama K."/>
        </authorList>
    </citation>
    <scope>NUCLEOTIDE SEQUENCE</scope>
</reference>
<evidence type="ECO:0000313" key="2">
    <source>
        <dbReference type="EMBL" id="GFD01419.1"/>
    </source>
</evidence>
<dbReference type="AlphaFoldDB" id="A0A699SWN0"/>
<proteinExistence type="predicted"/>
<protein>
    <submittedName>
        <fullName evidence="2">Uncharacterized protein</fullName>
    </submittedName>
</protein>
<sequence length="98" mass="10965">MHMVVPISTREPKKTMNQSVATSFKKTVATDSTIKKPKNTTRKLYEHVGKISSWCYPKFTPSGYKWKPKSPIGNVKTNVSMPLGNASRNANILKPMTP</sequence>
<feature type="region of interest" description="Disordered" evidence="1">
    <location>
        <begin position="1"/>
        <end position="20"/>
    </location>
</feature>
<accession>A0A699SWN0</accession>
<evidence type="ECO:0000256" key="1">
    <source>
        <dbReference type="SAM" id="MobiDB-lite"/>
    </source>
</evidence>